<organism evidence="17 18">
    <name type="scientific">Tepidibacter formicigenes DSM 15518</name>
    <dbReference type="NCBI Taxonomy" id="1123349"/>
    <lineage>
        <taxon>Bacteria</taxon>
        <taxon>Bacillati</taxon>
        <taxon>Bacillota</taxon>
        <taxon>Clostridia</taxon>
        <taxon>Peptostreptococcales</taxon>
        <taxon>Peptostreptococcaceae</taxon>
        <taxon>Tepidibacter</taxon>
    </lineage>
</organism>
<keyword evidence="9 13" id="KW-0547">Nucleotide-binding</keyword>
<evidence type="ECO:0000256" key="6">
    <source>
        <dbReference type="ARBA" id="ARBA00016471"/>
    </source>
</evidence>
<dbReference type="PANTHER" id="PTHR11406">
    <property type="entry name" value="PHOSPHOGLYCERATE KINASE"/>
    <property type="match status" value="1"/>
</dbReference>
<dbReference type="SUPFAM" id="SSF53748">
    <property type="entry name" value="Phosphoglycerate kinase"/>
    <property type="match status" value="1"/>
</dbReference>
<proteinExistence type="inferred from homology"/>
<evidence type="ECO:0000256" key="15">
    <source>
        <dbReference type="PIRSR" id="PIRSR000724-2"/>
    </source>
</evidence>
<dbReference type="FunFam" id="3.40.50.1260:FF:000007">
    <property type="entry name" value="Phosphoglycerate kinase"/>
    <property type="match status" value="1"/>
</dbReference>
<dbReference type="EMBL" id="FRAE01000016">
    <property type="protein sequence ID" value="SHJ83972.1"/>
    <property type="molecule type" value="Genomic_DNA"/>
</dbReference>
<accession>A0A1M6MKI8</accession>
<evidence type="ECO:0000256" key="10">
    <source>
        <dbReference type="ARBA" id="ARBA00022777"/>
    </source>
</evidence>
<dbReference type="InterPro" id="IPR001576">
    <property type="entry name" value="Phosphoglycerate_kinase"/>
</dbReference>
<dbReference type="InterPro" id="IPR015824">
    <property type="entry name" value="Phosphoglycerate_kinase_N"/>
</dbReference>
<evidence type="ECO:0000256" key="12">
    <source>
        <dbReference type="ARBA" id="ARBA00023152"/>
    </source>
</evidence>
<evidence type="ECO:0000256" key="5">
    <source>
        <dbReference type="ARBA" id="ARBA00013061"/>
    </source>
</evidence>
<evidence type="ECO:0000256" key="8">
    <source>
        <dbReference type="ARBA" id="ARBA00022679"/>
    </source>
</evidence>
<protein>
    <recommendedName>
        <fullName evidence="6 13">Phosphoglycerate kinase</fullName>
        <ecNumber evidence="5 13">2.7.2.3</ecNumber>
    </recommendedName>
</protein>
<feature type="binding site" evidence="13 15">
    <location>
        <position position="298"/>
    </location>
    <ligand>
        <name>ATP</name>
        <dbReference type="ChEBI" id="CHEBI:30616"/>
    </ligand>
</feature>
<feature type="binding site" evidence="14">
    <location>
        <position position="39"/>
    </location>
    <ligand>
        <name>(2R)-3-phosphoglycerate</name>
        <dbReference type="ChEBI" id="CHEBI:58272"/>
    </ligand>
</feature>
<reference evidence="18" key="1">
    <citation type="submission" date="2016-11" db="EMBL/GenBank/DDBJ databases">
        <authorList>
            <person name="Varghese N."/>
            <person name="Submissions S."/>
        </authorList>
    </citation>
    <scope>NUCLEOTIDE SEQUENCE [LARGE SCALE GENOMIC DNA]</scope>
    <source>
        <strain evidence="18">DSM 15518</strain>
    </source>
</reference>
<feature type="binding site" evidence="13 14">
    <location>
        <begin position="24"/>
        <end position="26"/>
    </location>
    <ligand>
        <name>substrate</name>
    </ligand>
</feature>
<evidence type="ECO:0000313" key="18">
    <source>
        <dbReference type="Proteomes" id="UP000242497"/>
    </source>
</evidence>
<dbReference type="GO" id="GO:0006096">
    <property type="term" value="P:glycolytic process"/>
    <property type="evidence" value="ECO:0007669"/>
    <property type="project" value="UniProtKB-UniRule"/>
</dbReference>
<evidence type="ECO:0000256" key="3">
    <source>
        <dbReference type="ARBA" id="ARBA00004838"/>
    </source>
</evidence>
<dbReference type="PANTHER" id="PTHR11406:SF23">
    <property type="entry name" value="PHOSPHOGLYCERATE KINASE 1, CHLOROPLASTIC-RELATED"/>
    <property type="match status" value="1"/>
</dbReference>
<dbReference type="AlphaFoldDB" id="A0A1M6MKI8"/>
<dbReference type="GO" id="GO:0004618">
    <property type="term" value="F:phosphoglycerate kinase activity"/>
    <property type="evidence" value="ECO:0007669"/>
    <property type="project" value="UniProtKB-UniRule"/>
</dbReference>
<dbReference type="STRING" id="1123349.SAMN02744037_00973"/>
<dbReference type="PRINTS" id="PR00477">
    <property type="entry name" value="PHGLYCKINASE"/>
</dbReference>
<dbReference type="CDD" id="cd00318">
    <property type="entry name" value="Phosphoglycerate_kinase"/>
    <property type="match status" value="1"/>
</dbReference>
<dbReference type="InterPro" id="IPR015911">
    <property type="entry name" value="Phosphoglycerate_kinase_CS"/>
</dbReference>
<name>A0A1M6MKI8_9FIRM</name>
<comment type="subunit">
    <text evidence="13">Monomer.</text>
</comment>
<evidence type="ECO:0000256" key="13">
    <source>
        <dbReference type="HAMAP-Rule" id="MF_00145"/>
    </source>
</evidence>
<feature type="binding site" evidence="13">
    <location>
        <position position="156"/>
    </location>
    <ligand>
        <name>substrate</name>
    </ligand>
</feature>
<evidence type="ECO:0000256" key="1">
    <source>
        <dbReference type="ARBA" id="ARBA00000642"/>
    </source>
</evidence>
<feature type="binding site" evidence="14">
    <location>
        <position position="123"/>
    </location>
    <ligand>
        <name>(2R)-3-phosphoglycerate</name>
        <dbReference type="ChEBI" id="CHEBI:58272"/>
    </ligand>
</feature>
<comment type="catalytic activity">
    <reaction evidence="1 13 16">
        <text>(2R)-3-phosphoglycerate + ATP = (2R)-3-phospho-glyceroyl phosphate + ADP</text>
        <dbReference type="Rhea" id="RHEA:14801"/>
        <dbReference type="ChEBI" id="CHEBI:30616"/>
        <dbReference type="ChEBI" id="CHEBI:57604"/>
        <dbReference type="ChEBI" id="CHEBI:58272"/>
        <dbReference type="ChEBI" id="CHEBI:456216"/>
        <dbReference type="EC" id="2.7.2.3"/>
    </reaction>
</comment>
<evidence type="ECO:0000256" key="4">
    <source>
        <dbReference type="ARBA" id="ARBA00008982"/>
    </source>
</evidence>
<dbReference type="FunFam" id="3.40.50.1260:FF:000008">
    <property type="entry name" value="Phosphoglycerate kinase"/>
    <property type="match status" value="1"/>
</dbReference>
<evidence type="ECO:0000256" key="11">
    <source>
        <dbReference type="ARBA" id="ARBA00022840"/>
    </source>
</evidence>
<keyword evidence="12 13" id="KW-0324">Glycolysis</keyword>
<keyword evidence="18" id="KW-1185">Reference proteome</keyword>
<evidence type="ECO:0000256" key="7">
    <source>
        <dbReference type="ARBA" id="ARBA00022490"/>
    </source>
</evidence>
<keyword evidence="8 13" id="KW-0808">Transferase</keyword>
<feature type="binding site" evidence="13">
    <location>
        <position position="39"/>
    </location>
    <ligand>
        <name>substrate</name>
    </ligand>
</feature>
<feature type="binding site" evidence="13 15">
    <location>
        <position position="329"/>
    </location>
    <ligand>
        <name>ATP</name>
        <dbReference type="ChEBI" id="CHEBI:30616"/>
    </ligand>
</feature>
<feature type="binding site" evidence="13 15">
    <location>
        <position position="207"/>
    </location>
    <ligand>
        <name>ATP</name>
        <dbReference type="ChEBI" id="CHEBI:30616"/>
    </ligand>
</feature>
<dbReference type="Pfam" id="PF00162">
    <property type="entry name" value="PGK"/>
    <property type="match status" value="1"/>
</dbReference>
<feature type="binding site" evidence="13">
    <location>
        <position position="123"/>
    </location>
    <ligand>
        <name>substrate</name>
    </ligand>
</feature>
<dbReference type="Gene3D" id="3.40.50.1260">
    <property type="entry name" value="Phosphoglycerate kinase, N-terminal domain"/>
    <property type="match status" value="2"/>
</dbReference>
<dbReference type="GO" id="GO:0043531">
    <property type="term" value="F:ADP binding"/>
    <property type="evidence" value="ECO:0007669"/>
    <property type="project" value="TreeGrafter"/>
</dbReference>
<feature type="binding site" evidence="13 15">
    <location>
        <begin position="355"/>
        <end position="358"/>
    </location>
    <ligand>
        <name>ATP</name>
        <dbReference type="ChEBI" id="CHEBI:30616"/>
    </ligand>
</feature>
<dbReference type="UniPathway" id="UPA00109">
    <property type="reaction ID" value="UER00185"/>
</dbReference>
<comment type="pathway">
    <text evidence="3 13">Carbohydrate degradation; glycolysis; pyruvate from D-glyceraldehyde 3-phosphate: step 2/5.</text>
</comment>
<dbReference type="GO" id="GO:0005829">
    <property type="term" value="C:cytosol"/>
    <property type="evidence" value="ECO:0007669"/>
    <property type="project" value="TreeGrafter"/>
</dbReference>
<dbReference type="EC" id="2.7.2.3" evidence="5 13"/>
<comment type="subcellular location">
    <subcellularLocation>
        <location evidence="2 13">Cytoplasm</location>
    </subcellularLocation>
</comment>
<keyword evidence="11 13" id="KW-0067">ATP-binding</keyword>
<gene>
    <name evidence="13" type="primary">pgk</name>
    <name evidence="17" type="ORF">SAMN02744037_00973</name>
</gene>
<comment type="similarity">
    <text evidence="4 13 16">Belongs to the phosphoglycerate kinase family.</text>
</comment>
<evidence type="ECO:0000256" key="16">
    <source>
        <dbReference type="RuleBase" id="RU000532"/>
    </source>
</evidence>
<dbReference type="GO" id="GO:0006094">
    <property type="term" value="P:gluconeogenesis"/>
    <property type="evidence" value="ECO:0007669"/>
    <property type="project" value="TreeGrafter"/>
</dbReference>
<sequence>MSMLNKKTIEDIEVTGKRVLVRCDFNVPLKDGVITDENRLVGALPTIKYLMEKGAKVILCSHLGKPKGEPKPELSLAPVAKRLSEMLNKEVVFVADDNVVGENAKSAVENMKDGDVILLQNTRYRKEETKNEESFSKELASLAEIFVNDAFGTAHRAHCSTVGVTNFVETSVCGYLIQKELKFLGEAVETPARPFVAILGGAKVSDKINVINNLLEKVDTLIIGGGMAYTFLKAQGYEIGTSLLEEDKMEYSKEMIEKAKAKGVKLLLPVDHVTGEKFDKDTTPVVTEDENIKDGFMGLDIGPKTAKIYADAVKEAKTVVWNGPMGVFEFENFAKGTIEVAKAMAESDATTVIGGGDSAAAVNQLGFGDKMTHISTGGGASLEFLEGKELPGIVALNDK</sequence>
<dbReference type="Proteomes" id="UP000242497">
    <property type="component" value="Unassembled WGS sequence"/>
</dbReference>
<keyword evidence="10 13" id="KW-0418">Kinase</keyword>
<evidence type="ECO:0000256" key="9">
    <source>
        <dbReference type="ARBA" id="ARBA00022741"/>
    </source>
</evidence>
<evidence type="ECO:0000256" key="14">
    <source>
        <dbReference type="PIRSR" id="PIRSR000724-1"/>
    </source>
</evidence>
<keyword evidence="7 13" id="KW-0963">Cytoplasm</keyword>
<feature type="binding site" evidence="14">
    <location>
        <position position="156"/>
    </location>
    <ligand>
        <name>(2R)-3-phosphoglycerate</name>
        <dbReference type="ChEBI" id="CHEBI:58272"/>
    </ligand>
</feature>
<dbReference type="PIRSF" id="PIRSF000724">
    <property type="entry name" value="Pgk"/>
    <property type="match status" value="1"/>
</dbReference>
<dbReference type="HAMAP" id="MF_00145">
    <property type="entry name" value="Phosphoglyc_kinase"/>
    <property type="match status" value="1"/>
</dbReference>
<dbReference type="PROSITE" id="PS00111">
    <property type="entry name" value="PGLYCERATE_KINASE"/>
    <property type="match status" value="1"/>
</dbReference>
<evidence type="ECO:0000313" key="17">
    <source>
        <dbReference type="EMBL" id="SHJ83972.1"/>
    </source>
</evidence>
<dbReference type="InterPro" id="IPR036043">
    <property type="entry name" value="Phosphoglycerate_kinase_sf"/>
</dbReference>
<feature type="binding site" evidence="13 14">
    <location>
        <begin position="62"/>
        <end position="65"/>
    </location>
    <ligand>
        <name>substrate</name>
    </ligand>
</feature>
<dbReference type="GO" id="GO:0005524">
    <property type="term" value="F:ATP binding"/>
    <property type="evidence" value="ECO:0007669"/>
    <property type="project" value="UniProtKB-KW"/>
</dbReference>
<evidence type="ECO:0000256" key="2">
    <source>
        <dbReference type="ARBA" id="ARBA00004496"/>
    </source>
</evidence>
<dbReference type="RefSeq" id="WP_200773921.1">
    <property type="nucleotide sequence ID" value="NZ_FRAE01000016.1"/>
</dbReference>